<sequence>MTRTDALLILAIVVLALAGVADSPVWSPTLIVLGVGTAAWGWKRADVDDLLRLFA</sequence>
<name>A0A7W8JS02_9DEIO</name>
<proteinExistence type="predicted"/>
<protein>
    <submittedName>
        <fullName evidence="1">Integral membrane sensor domain MASE1</fullName>
    </submittedName>
</protein>
<reference evidence="1 2" key="1">
    <citation type="submission" date="2020-08" db="EMBL/GenBank/DDBJ databases">
        <title>Genomic Encyclopedia of Type Strains, Phase IV (KMG-IV): sequencing the most valuable type-strain genomes for metagenomic binning, comparative biology and taxonomic classification.</title>
        <authorList>
            <person name="Goeker M."/>
        </authorList>
    </citation>
    <scope>NUCLEOTIDE SEQUENCE [LARGE SCALE GENOMIC DNA]</scope>
    <source>
        <strain evidence="1 2">DSM 27939</strain>
    </source>
</reference>
<dbReference type="AlphaFoldDB" id="A0A7W8JS02"/>
<comment type="caution">
    <text evidence="1">The sequence shown here is derived from an EMBL/GenBank/DDBJ whole genome shotgun (WGS) entry which is preliminary data.</text>
</comment>
<keyword evidence="2" id="KW-1185">Reference proteome</keyword>
<evidence type="ECO:0000313" key="2">
    <source>
        <dbReference type="Proteomes" id="UP000552709"/>
    </source>
</evidence>
<dbReference type="RefSeq" id="WP_184128361.1">
    <property type="nucleotide sequence ID" value="NZ_JACHFL010000002.1"/>
</dbReference>
<dbReference type="Proteomes" id="UP000552709">
    <property type="component" value="Unassembled WGS sequence"/>
</dbReference>
<organism evidence="1 2">
    <name type="scientific">Deinococcus humi</name>
    <dbReference type="NCBI Taxonomy" id="662880"/>
    <lineage>
        <taxon>Bacteria</taxon>
        <taxon>Thermotogati</taxon>
        <taxon>Deinococcota</taxon>
        <taxon>Deinococci</taxon>
        <taxon>Deinococcales</taxon>
        <taxon>Deinococcaceae</taxon>
        <taxon>Deinococcus</taxon>
    </lineage>
</organism>
<dbReference type="EMBL" id="JACHFL010000002">
    <property type="protein sequence ID" value="MBB5362106.1"/>
    <property type="molecule type" value="Genomic_DNA"/>
</dbReference>
<accession>A0A7W8JS02</accession>
<gene>
    <name evidence="1" type="ORF">HNQ08_001191</name>
</gene>
<evidence type="ECO:0000313" key="1">
    <source>
        <dbReference type="EMBL" id="MBB5362106.1"/>
    </source>
</evidence>